<evidence type="ECO:0000256" key="1">
    <source>
        <dbReference type="SAM" id="Phobius"/>
    </source>
</evidence>
<feature type="transmembrane region" description="Helical" evidence="1">
    <location>
        <begin position="346"/>
        <end position="366"/>
    </location>
</feature>
<dbReference type="InterPro" id="IPR031566">
    <property type="entry name" value="CitMHS_2"/>
</dbReference>
<organism evidence="2 3">
    <name type="scientific">Afipia massiliensis</name>
    <dbReference type="NCBI Taxonomy" id="211460"/>
    <lineage>
        <taxon>Bacteria</taxon>
        <taxon>Pseudomonadati</taxon>
        <taxon>Pseudomonadota</taxon>
        <taxon>Alphaproteobacteria</taxon>
        <taxon>Hyphomicrobiales</taxon>
        <taxon>Nitrobacteraceae</taxon>
        <taxon>Afipia</taxon>
    </lineage>
</organism>
<feature type="transmembrane region" description="Helical" evidence="1">
    <location>
        <begin position="182"/>
        <end position="205"/>
    </location>
</feature>
<protein>
    <submittedName>
        <fullName evidence="2">Sodium:proton antiporter</fullName>
    </submittedName>
</protein>
<evidence type="ECO:0000313" key="3">
    <source>
        <dbReference type="Proteomes" id="UP000034832"/>
    </source>
</evidence>
<reference evidence="2" key="1">
    <citation type="submission" date="2019-04" db="EMBL/GenBank/DDBJ databases">
        <title>Whole genome sequencing of cave bacteria.</title>
        <authorList>
            <person name="Gan H.M."/>
            <person name="Barton H."/>
            <person name="Savka M.A."/>
        </authorList>
    </citation>
    <scope>NUCLEOTIDE SEQUENCE [LARGE SCALE GENOMIC DNA]</scope>
    <source>
        <strain evidence="2">LC387</strain>
    </source>
</reference>
<feature type="transmembrane region" description="Helical" evidence="1">
    <location>
        <begin position="225"/>
        <end position="248"/>
    </location>
</feature>
<name>A0A4U6BMS5_9BRAD</name>
<comment type="caution">
    <text evidence="2">The sequence shown here is derived from an EMBL/GenBank/DDBJ whole genome shotgun (WGS) entry which is preliminary data.</text>
</comment>
<dbReference type="OrthoDB" id="9765532at2"/>
<keyword evidence="1" id="KW-1133">Transmembrane helix</keyword>
<feature type="transmembrane region" description="Helical" evidence="1">
    <location>
        <begin position="269"/>
        <end position="289"/>
    </location>
</feature>
<keyword evidence="1" id="KW-0472">Membrane</keyword>
<feature type="transmembrane region" description="Helical" evidence="1">
    <location>
        <begin position="51"/>
        <end position="72"/>
    </location>
</feature>
<accession>A0A4U6BMS5</accession>
<feature type="transmembrane region" description="Helical" evidence="1">
    <location>
        <begin position="386"/>
        <end position="413"/>
    </location>
</feature>
<dbReference type="Pfam" id="PF16980">
    <property type="entry name" value="CitMHS_2"/>
    <property type="match status" value="1"/>
</dbReference>
<feature type="transmembrane region" description="Helical" evidence="1">
    <location>
        <begin position="466"/>
        <end position="489"/>
    </location>
</feature>
<keyword evidence="3" id="KW-1185">Reference proteome</keyword>
<dbReference type="Proteomes" id="UP000034832">
    <property type="component" value="Unassembled WGS sequence"/>
</dbReference>
<feature type="transmembrane region" description="Helical" evidence="1">
    <location>
        <begin position="116"/>
        <end position="135"/>
    </location>
</feature>
<evidence type="ECO:0000313" key="2">
    <source>
        <dbReference type="EMBL" id="TKT71602.1"/>
    </source>
</evidence>
<sequence length="491" mass="53015">MQISPRPHRLRGLWVPAFAGTTAKSILACVLLLLLPAPAFAAEGLDGAKLSILWALPFVGILLCIATGPVFYPHVWEHHYGKFTAFWAALIVIPLFATADVSTVTTTLAHTALLEYMPFILLLLALFVVAGGIYLEGNLHDSVFTNTVLLAVGSVMASIVGTTGAAMILIRPLIRCNDSRRYNAHVVVFFIFLVANIGGALSPLGDPPLFIGFLKGVDFFWTTKYLWQETLFVGGVVLAVFMVIDLYMHHREGRFSKKKDPTPDSPLKLHGKINLALIAVIIAAILMSAQWKPGIAFNVAGVELQIQDLLRDVIFVAVAVASMAWTRKSDREANGFSWGPIQEVAILFAGIFICIVPVMAMLQAGAQGPFAALLGLVTNADGSNNAAAYFWLTGILSSFLDNAPTYLVFFQLAGGDPQVLMGAKAATLAAISSGAVYMGANTYIGNAPNFMVYAIARQAGVKMPSFFGYMVWSMLVLVPTFVLTTFLFFKP</sequence>
<keyword evidence="1" id="KW-0812">Transmembrane</keyword>
<dbReference type="EMBL" id="LBIA02000001">
    <property type="protein sequence ID" value="TKT71602.1"/>
    <property type="molecule type" value="Genomic_DNA"/>
</dbReference>
<feature type="transmembrane region" description="Helical" evidence="1">
    <location>
        <begin position="425"/>
        <end position="446"/>
    </location>
</feature>
<gene>
    <name evidence="2" type="ORF">YH63_009340</name>
</gene>
<dbReference type="AlphaFoldDB" id="A0A4U6BMS5"/>
<proteinExistence type="predicted"/>
<feature type="transmembrane region" description="Helical" evidence="1">
    <location>
        <begin position="147"/>
        <end position="170"/>
    </location>
</feature>
<dbReference type="STRING" id="211460.YH63_09610"/>